<dbReference type="EMBL" id="JANPWB010000011">
    <property type="protein sequence ID" value="KAJ1122525.1"/>
    <property type="molecule type" value="Genomic_DNA"/>
</dbReference>
<dbReference type="Proteomes" id="UP001066276">
    <property type="component" value="Chromosome 7"/>
</dbReference>
<sequence>MTKSGTREDATTFVEWLNALNPFLRFTSTIGDIELSFLDLLIAEKDGFLKTEVFYKPTDRNNLLQFQSFHPRSLKDNLPVGQFLRLRRNCSELAHYTKRAKKLTKKLRAKGYLAHITRRAEKKGRFSHGYLLLQPSERSEKKERLICVTTFNPLSNTVN</sequence>
<dbReference type="PANTHER" id="PTHR21301">
    <property type="entry name" value="REVERSE TRANSCRIPTASE"/>
    <property type="match status" value="1"/>
</dbReference>
<dbReference type="Pfam" id="PF26215">
    <property type="entry name" value="HTH_animal"/>
    <property type="match status" value="1"/>
</dbReference>
<reference evidence="2" key="1">
    <citation type="journal article" date="2022" name="bioRxiv">
        <title>Sequencing and chromosome-scale assembly of the giantPleurodeles waltlgenome.</title>
        <authorList>
            <person name="Brown T."/>
            <person name="Elewa A."/>
            <person name="Iarovenko S."/>
            <person name="Subramanian E."/>
            <person name="Araus A.J."/>
            <person name="Petzold A."/>
            <person name="Susuki M."/>
            <person name="Suzuki K.-i.T."/>
            <person name="Hayashi T."/>
            <person name="Toyoda A."/>
            <person name="Oliveira C."/>
            <person name="Osipova E."/>
            <person name="Leigh N.D."/>
            <person name="Simon A."/>
            <person name="Yun M.H."/>
        </authorList>
    </citation>
    <scope>NUCLEOTIDE SEQUENCE</scope>
    <source>
        <strain evidence="2">20211129_DDA</strain>
        <tissue evidence="2">Liver</tissue>
    </source>
</reference>
<keyword evidence="3" id="KW-1185">Reference proteome</keyword>
<evidence type="ECO:0000313" key="2">
    <source>
        <dbReference type="EMBL" id="KAJ1122525.1"/>
    </source>
</evidence>
<gene>
    <name evidence="2" type="ORF">NDU88_001011</name>
</gene>
<accession>A0AAV7PBB1</accession>
<name>A0AAV7PBB1_PLEWA</name>
<dbReference type="PANTHER" id="PTHR21301:SF10">
    <property type="entry name" value="REVERSE TRANSCRIPTASE DOMAIN-CONTAINING PROTEIN"/>
    <property type="match status" value="1"/>
</dbReference>
<evidence type="ECO:0000259" key="1">
    <source>
        <dbReference type="Pfam" id="PF26215"/>
    </source>
</evidence>
<dbReference type="AlphaFoldDB" id="A0AAV7PBB1"/>
<evidence type="ECO:0000313" key="3">
    <source>
        <dbReference type="Proteomes" id="UP001066276"/>
    </source>
</evidence>
<organism evidence="2 3">
    <name type="scientific">Pleurodeles waltl</name>
    <name type="common">Iberian ribbed newt</name>
    <dbReference type="NCBI Taxonomy" id="8319"/>
    <lineage>
        <taxon>Eukaryota</taxon>
        <taxon>Metazoa</taxon>
        <taxon>Chordata</taxon>
        <taxon>Craniata</taxon>
        <taxon>Vertebrata</taxon>
        <taxon>Euteleostomi</taxon>
        <taxon>Amphibia</taxon>
        <taxon>Batrachia</taxon>
        <taxon>Caudata</taxon>
        <taxon>Salamandroidea</taxon>
        <taxon>Salamandridae</taxon>
        <taxon>Pleurodelinae</taxon>
        <taxon>Pleurodeles</taxon>
    </lineage>
</organism>
<protein>
    <recommendedName>
        <fullName evidence="1">Helix-turn-helix domain-containing protein</fullName>
    </recommendedName>
</protein>
<dbReference type="InterPro" id="IPR058912">
    <property type="entry name" value="HTH_animal"/>
</dbReference>
<comment type="caution">
    <text evidence="2">The sequence shown here is derived from an EMBL/GenBank/DDBJ whole genome shotgun (WGS) entry which is preliminary data.</text>
</comment>
<proteinExistence type="predicted"/>
<feature type="domain" description="Helix-turn-helix" evidence="1">
    <location>
        <begin position="63"/>
        <end position="119"/>
    </location>
</feature>